<evidence type="ECO:0000256" key="2">
    <source>
        <dbReference type="ARBA" id="ARBA00022692"/>
    </source>
</evidence>
<organism evidence="7 8">
    <name type="scientific">Corynebacterium ammoniagenes</name>
    <name type="common">Brevibacterium ammoniagenes</name>
    <dbReference type="NCBI Taxonomy" id="1697"/>
    <lineage>
        <taxon>Bacteria</taxon>
        <taxon>Bacillati</taxon>
        <taxon>Actinomycetota</taxon>
        <taxon>Actinomycetes</taxon>
        <taxon>Mycobacteriales</taxon>
        <taxon>Corynebacteriaceae</taxon>
        <taxon>Corynebacterium</taxon>
    </lineage>
</organism>
<feature type="transmembrane region" description="Helical" evidence="6">
    <location>
        <begin position="104"/>
        <end position="126"/>
    </location>
</feature>
<protein>
    <submittedName>
        <fullName evidence="7">Na+-dependent transporter</fullName>
    </submittedName>
</protein>
<dbReference type="Pfam" id="PF01758">
    <property type="entry name" value="SBF"/>
    <property type="match status" value="1"/>
</dbReference>
<evidence type="ECO:0000256" key="3">
    <source>
        <dbReference type="ARBA" id="ARBA00022989"/>
    </source>
</evidence>
<keyword evidence="4 6" id="KW-0472">Membrane</keyword>
<keyword evidence="2 6" id="KW-0812">Transmembrane</keyword>
<dbReference type="AlphaFoldDB" id="A0AAV5G9D3"/>
<keyword evidence="3 6" id="KW-1133">Transmembrane helix</keyword>
<dbReference type="Proteomes" id="UP001054925">
    <property type="component" value="Unassembled WGS sequence"/>
</dbReference>
<evidence type="ECO:0000256" key="4">
    <source>
        <dbReference type="ARBA" id="ARBA00023136"/>
    </source>
</evidence>
<dbReference type="GO" id="GO:0016020">
    <property type="term" value="C:membrane"/>
    <property type="evidence" value="ECO:0007669"/>
    <property type="project" value="UniProtKB-SubCell"/>
</dbReference>
<feature type="transmembrane region" description="Helical" evidence="6">
    <location>
        <begin position="228"/>
        <end position="246"/>
    </location>
</feature>
<reference evidence="7" key="1">
    <citation type="submission" date="2021-12" db="EMBL/GenBank/DDBJ databases">
        <title>Draft genome sequence of Corynebacterium ammoniagenes strain T-723.</title>
        <authorList>
            <person name="Matsuzawa M."/>
            <person name="Hiratani M."/>
            <person name="Abe I."/>
            <person name="Tsuji Y."/>
            <person name="Nakamura J."/>
        </authorList>
    </citation>
    <scope>NUCLEOTIDE SEQUENCE</scope>
    <source>
        <strain evidence="7">T-723</strain>
    </source>
</reference>
<evidence type="ECO:0000256" key="5">
    <source>
        <dbReference type="SAM" id="MobiDB-lite"/>
    </source>
</evidence>
<name>A0AAV5G9D3_CORAM</name>
<dbReference type="InterPro" id="IPR002657">
    <property type="entry name" value="BilAc:Na_symport/Acr3"/>
</dbReference>
<sequence length="354" mass="36704">MDYSGVMNDSLNSKAGSSPAAGTSTSPTDAEKKVTAREDRAAFIAALGFPVLVIIGGLLGFFFPDTASGFAPQVTPLLGIIMFGMGLTLRPIDFALVAKRPLPVLIGVVAQFVIMPLIAVLTVWILQLPAEIAAGVILVGCAPGGTSSNVVSYLARGDVALSVTMTSVSTLLAPIFTPMLTLWLAGQYMPLDAGAMAWDIVKVVLIPVVAGLVVRLLVPKVVEAITPLLPWISVFAISAIVCIVVGGNRDNIVTAGGIVLIAVIIHNGLGYLLGYLTGKVTRQSEPVSRTMAIEVGMQNSGMATTLATTYFSPLSALPGAVFSVWHNLSGAVVAAVCRYVDGRAKKADEAVAAQ</sequence>
<evidence type="ECO:0000256" key="6">
    <source>
        <dbReference type="SAM" id="Phobius"/>
    </source>
</evidence>
<feature type="compositionally biased region" description="Low complexity" evidence="5">
    <location>
        <begin position="15"/>
        <end position="28"/>
    </location>
</feature>
<evidence type="ECO:0000313" key="7">
    <source>
        <dbReference type="EMBL" id="GJN42890.1"/>
    </source>
</evidence>
<feature type="transmembrane region" description="Helical" evidence="6">
    <location>
        <begin position="252"/>
        <end position="273"/>
    </location>
</feature>
<comment type="caution">
    <text evidence="7">The sequence shown here is derived from an EMBL/GenBank/DDBJ whole genome shotgun (WGS) entry which is preliminary data.</text>
</comment>
<dbReference type="Gene3D" id="1.20.1530.20">
    <property type="match status" value="1"/>
</dbReference>
<accession>A0AAV5G9D3</accession>
<evidence type="ECO:0000313" key="8">
    <source>
        <dbReference type="Proteomes" id="UP001054925"/>
    </source>
</evidence>
<dbReference type="PANTHER" id="PTHR10361:SF28">
    <property type="entry name" value="P3 PROTEIN-RELATED"/>
    <property type="match status" value="1"/>
</dbReference>
<gene>
    <name evidence="7" type="ORF">CAT723_13690</name>
</gene>
<dbReference type="EMBL" id="BQKK01000002">
    <property type="protein sequence ID" value="GJN42890.1"/>
    <property type="molecule type" value="Genomic_DNA"/>
</dbReference>
<feature type="transmembrane region" description="Helical" evidence="6">
    <location>
        <begin position="132"/>
        <end position="155"/>
    </location>
</feature>
<evidence type="ECO:0000256" key="1">
    <source>
        <dbReference type="ARBA" id="ARBA00004141"/>
    </source>
</evidence>
<feature type="transmembrane region" description="Helical" evidence="6">
    <location>
        <begin position="167"/>
        <end position="189"/>
    </location>
</feature>
<feature type="transmembrane region" description="Helical" evidence="6">
    <location>
        <begin position="74"/>
        <end position="92"/>
    </location>
</feature>
<dbReference type="InterPro" id="IPR004710">
    <property type="entry name" value="Bilac:Na_transpt"/>
</dbReference>
<dbReference type="PANTHER" id="PTHR10361">
    <property type="entry name" value="SODIUM-BILE ACID COTRANSPORTER"/>
    <property type="match status" value="1"/>
</dbReference>
<feature type="region of interest" description="Disordered" evidence="5">
    <location>
        <begin position="1"/>
        <end position="32"/>
    </location>
</feature>
<dbReference type="InterPro" id="IPR038770">
    <property type="entry name" value="Na+/solute_symporter_sf"/>
</dbReference>
<feature type="transmembrane region" description="Helical" evidence="6">
    <location>
        <begin position="41"/>
        <end position="62"/>
    </location>
</feature>
<comment type="subcellular location">
    <subcellularLocation>
        <location evidence="1">Membrane</location>
        <topology evidence="1">Multi-pass membrane protein</topology>
    </subcellularLocation>
</comment>
<feature type="transmembrane region" description="Helical" evidence="6">
    <location>
        <begin position="195"/>
        <end position="216"/>
    </location>
</feature>
<proteinExistence type="predicted"/>